<sequence length="91" mass="9192">MTVDQRLLRTGSRSRNAGSPLGAVELTTGGLLLTAAGLAMVGPLLAALLIRRSGATSAEAAATAPLIMLTVAVVLALSTGIGLLVTARRRR</sequence>
<name>A0ABQ2KJW6_9NOCA</name>
<dbReference type="RefSeq" id="WP_189030312.1">
    <property type="nucleotide sequence ID" value="NZ_BMNE01000004.1"/>
</dbReference>
<feature type="transmembrane region" description="Helical" evidence="1">
    <location>
        <begin position="21"/>
        <end position="50"/>
    </location>
</feature>
<keyword evidence="1" id="KW-0472">Membrane</keyword>
<keyword evidence="1" id="KW-1133">Transmembrane helix</keyword>
<evidence type="ECO:0000256" key="1">
    <source>
        <dbReference type="SAM" id="Phobius"/>
    </source>
</evidence>
<organism evidence="2 3">
    <name type="scientific">Nocardia rhizosphaerihabitans</name>
    <dbReference type="NCBI Taxonomy" id="1691570"/>
    <lineage>
        <taxon>Bacteria</taxon>
        <taxon>Bacillati</taxon>
        <taxon>Actinomycetota</taxon>
        <taxon>Actinomycetes</taxon>
        <taxon>Mycobacteriales</taxon>
        <taxon>Nocardiaceae</taxon>
        <taxon>Nocardia</taxon>
    </lineage>
</organism>
<dbReference type="EMBL" id="BMNE01000004">
    <property type="protein sequence ID" value="GGN85191.1"/>
    <property type="molecule type" value="Genomic_DNA"/>
</dbReference>
<accession>A0ABQ2KJW6</accession>
<evidence type="ECO:0000313" key="2">
    <source>
        <dbReference type="EMBL" id="GGN85191.1"/>
    </source>
</evidence>
<protein>
    <submittedName>
        <fullName evidence="2">Uncharacterized protein</fullName>
    </submittedName>
</protein>
<keyword evidence="1" id="KW-0812">Transmembrane</keyword>
<reference evidence="3" key="1">
    <citation type="journal article" date="2019" name="Int. J. Syst. Evol. Microbiol.">
        <title>The Global Catalogue of Microorganisms (GCM) 10K type strain sequencing project: providing services to taxonomists for standard genome sequencing and annotation.</title>
        <authorList>
            <consortium name="The Broad Institute Genomics Platform"/>
            <consortium name="The Broad Institute Genome Sequencing Center for Infectious Disease"/>
            <person name="Wu L."/>
            <person name="Ma J."/>
        </authorList>
    </citation>
    <scope>NUCLEOTIDE SEQUENCE [LARGE SCALE GENOMIC DNA]</scope>
    <source>
        <strain evidence="3">CGMCC 4.7329</strain>
    </source>
</reference>
<feature type="transmembrane region" description="Helical" evidence="1">
    <location>
        <begin position="62"/>
        <end position="85"/>
    </location>
</feature>
<evidence type="ECO:0000313" key="3">
    <source>
        <dbReference type="Proteomes" id="UP000658127"/>
    </source>
</evidence>
<gene>
    <name evidence="2" type="ORF">GCM10011610_39420</name>
</gene>
<keyword evidence="3" id="KW-1185">Reference proteome</keyword>
<proteinExistence type="predicted"/>
<comment type="caution">
    <text evidence="2">The sequence shown here is derived from an EMBL/GenBank/DDBJ whole genome shotgun (WGS) entry which is preliminary data.</text>
</comment>
<dbReference type="Proteomes" id="UP000658127">
    <property type="component" value="Unassembled WGS sequence"/>
</dbReference>